<dbReference type="AlphaFoldDB" id="A0A0G0B9T5"/>
<dbReference type="Gene3D" id="3.90.550.10">
    <property type="entry name" value="Spore Coat Polysaccharide Biosynthesis Protein SpsA, Chain A"/>
    <property type="match status" value="1"/>
</dbReference>
<dbReference type="EMBL" id="LBPX01000037">
    <property type="protein sequence ID" value="KKP66158.1"/>
    <property type="molecule type" value="Genomic_DNA"/>
</dbReference>
<dbReference type="InterPro" id="IPR001173">
    <property type="entry name" value="Glyco_trans_2-like"/>
</dbReference>
<dbReference type="GO" id="GO:0016740">
    <property type="term" value="F:transferase activity"/>
    <property type="evidence" value="ECO:0007669"/>
    <property type="project" value="UniProtKB-KW"/>
</dbReference>
<organism evidence="2 3">
    <name type="scientific">Candidatus Roizmanbacteria bacterium GW2011_GWC2_35_12</name>
    <dbReference type="NCBI Taxonomy" id="1618485"/>
    <lineage>
        <taxon>Bacteria</taxon>
        <taxon>Candidatus Roizmaniibacteriota</taxon>
    </lineage>
</organism>
<keyword evidence="2" id="KW-0808">Transferase</keyword>
<dbReference type="Proteomes" id="UP000034127">
    <property type="component" value="Unassembled WGS sequence"/>
</dbReference>
<sequence length="229" mass="26584">MKKNITCIIPFLNEGERITSTLSEIVKVKNIDQIITVDGGSTDDGYLAIKKFPQVKFIKLKNIIGKTGTVAKGLEETQSDYILLYDADLTNVNYLEIESVINKITNDEKIDMIIFNRNTPRLITKLNRMELLFSGERILKRLDFLEILKTNPTGFQLETAINTYMIKNKKNVYWTQSSNTNLPKINKFGGIRGEINNLKMFWEVFKYDPLSYIYQLLFFGRHEINHNEK</sequence>
<proteinExistence type="predicted"/>
<accession>A0A0G0B9T5</accession>
<dbReference type="InterPro" id="IPR029044">
    <property type="entry name" value="Nucleotide-diphossugar_trans"/>
</dbReference>
<comment type="caution">
    <text evidence="2">The sequence shown here is derived from an EMBL/GenBank/DDBJ whole genome shotgun (WGS) entry which is preliminary data.</text>
</comment>
<dbReference type="Pfam" id="PF00535">
    <property type="entry name" value="Glycos_transf_2"/>
    <property type="match status" value="1"/>
</dbReference>
<protein>
    <submittedName>
        <fullName evidence="2">Glycosyl transferase family protein</fullName>
    </submittedName>
</protein>
<feature type="domain" description="Glycosyltransferase 2-like" evidence="1">
    <location>
        <begin position="7"/>
        <end position="129"/>
    </location>
</feature>
<dbReference type="SUPFAM" id="SSF53448">
    <property type="entry name" value="Nucleotide-diphospho-sugar transferases"/>
    <property type="match status" value="1"/>
</dbReference>
<name>A0A0G0B9T5_9BACT</name>
<evidence type="ECO:0000313" key="2">
    <source>
        <dbReference type="EMBL" id="KKP66158.1"/>
    </source>
</evidence>
<dbReference type="InterPro" id="IPR050256">
    <property type="entry name" value="Glycosyltransferase_2"/>
</dbReference>
<dbReference type="PANTHER" id="PTHR48090">
    <property type="entry name" value="UNDECAPRENYL-PHOSPHATE 4-DEOXY-4-FORMAMIDO-L-ARABINOSE TRANSFERASE-RELATED"/>
    <property type="match status" value="1"/>
</dbReference>
<reference evidence="2 3" key="1">
    <citation type="journal article" date="2015" name="Nature">
        <title>rRNA introns, odd ribosomes, and small enigmatic genomes across a large radiation of phyla.</title>
        <authorList>
            <person name="Brown C.T."/>
            <person name="Hug L.A."/>
            <person name="Thomas B.C."/>
            <person name="Sharon I."/>
            <person name="Castelle C.J."/>
            <person name="Singh A."/>
            <person name="Wilkins M.J."/>
            <person name="Williams K.H."/>
            <person name="Banfield J.F."/>
        </authorList>
    </citation>
    <scope>NUCLEOTIDE SEQUENCE [LARGE SCALE GENOMIC DNA]</scope>
</reference>
<evidence type="ECO:0000313" key="3">
    <source>
        <dbReference type="Proteomes" id="UP000034127"/>
    </source>
</evidence>
<evidence type="ECO:0000259" key="1">
    <source>
        <dbReference type="Pfam" id="PF00535"/>
    </source>
</evidence>
<gene>
    <name evidence="2" type="ORF">UR63_C0037G0017</name>
</gene>